<dbReference type="PANTHER" id="PTHR21227">
    <property type="entry name" value="TRNA-SPLICING ENDONUCLEASE SUBUNIT SEN2"/>
    <property type="match status" value="1"/>
</dbReference>
<dbReference type="InterPro" id="IPR006677">
    <property type="entry name" value="tRNA_intron_Endonuc_cat-like"/>
</dbReference>
<feature type="domain" description="tRNA intron endonuclease catalytic" evidence="10">
    <location>
        <begin position="333"/>
        <end position="419"/>
    </location>
</feature>
<dbReference type="InterPro" id="IPR011856">
    <property type="entry name" value="tRNA_endonuc-like_dom_sf"/>
</dbReference>
<evidence type="ECO:0000256" key="2">
    <source>
        <dbReference type="ARBA" id="ARBA00008078"/>
    </source>
</evidence>
<reference evidence="12 13" key="1">
    <citation type="journal article" date="2015" name="BMC Genomics">
        <title>Insights from the genome of Ophiocordyceps polyrhachis-furcata to pathogenicity and host specificity in insect fungi.</title>
        <authorList>
            <person name="Wichadakul D."/>
            <person name="Kobmoo N."/>
            <person name="Ingsriswang S."/>
            <person name="Tangphatsornruang S."/>
            <person name="Chantasingh D."/>
            <person name="Luangsa-ard J.J."/>
            <person name="Eurwilaichitr L."/>
        </authorList>
    </citation>
    <scope>NUCLEOTIDE SEQUENCE [LARGE SCALE GENOMIC DNA]</scope>
    <source>
        <strain evidence="12 13">BCC 54312</strain>
    </source>
</reference>
<feature type="region of interest" description="Disordered" evidence="9">
    <location>
        <begin position="228"/>
        <end position="251"/>
    </location>
</feature>
<dbReference type="SUPFAM" id="SSF53032">
    <property type="entry name" value="tRNA-intron endonuclease catalytic domain-like"/>
    <property type="match status" value="1"/>
</dbReference>
<evidence type="ECO:0000259" key="10">
    <source>
        <dbReference type="Pfam" id="PF01974"/>
    </source>
</evidence>
<dbReference type="STRING" id="1330021.A0A367L4P0"/>
<name>A0A367L4P0_9HYPO</name>
<proteinExistence type="inferred from homology"/>
<dbReference type="InterPro" id="IPR042098">
    <property type="entry name" value="TauD-like_sf"/>
</dbReference>
<keyword evidence="7" id="KW-0408">Iron</keyword>
<dbReference type="Proteomes" id="UP000253664">
    <property type="component" value="Unassembled WGS sequence"/>
</dbReference>
<dbReference type="GO" id="GO:0005737">
    <property type="term" value="C:cytoplasm"/>
    <property type="evidence" value="ECO:0007669"/>
    <property type="project" value="TreeGrafter"/>
</dbReference>
<accession>A0A367L4P0</accession>
<evidence type="ECO:0000259" key="11">
    <source>
        <dbReference type="Pfam" id="PF02668"/>
    </source>
</evidence>
<evidence type="ECO:0000256" key="6">
    <source>
        <dbReference type="ARBA" id="ARBA00023002"/>
    </source>
</evidence>
<evidence type="ECO:0000313" key="13">
    <source>
        <dbReference type="Proteomes" id="UP000253664"/>
    </source>
</evidence>
<dbReference type="InterPro" id="IPR003819">
    <property type="entry name" value="TauD/TfdA-like"/>
</dbReference>
<protein>
    <recommendedName>
        <fullName evidence="4">tRNA-intron lyase</fullName>
        <ecNumber evidence="4">4.6.1.16</ecNumber>
    </recommendedName>
</protein>
<comment type="catalytic activity">
    <reaction evidence="8">
        <text>pretRNA = a 3'-half-tRNA molecule with a 5'-OH end + a 5'-half-tRNA molecule with a 2',3'-cyclic phosphate end + an intron with a 2',3'-cyclic phosphate and a 5'-hydroxyl terminus.</text>
        <dbReference type="EC" id="4.6.1.16"/>
    </reaction>
</comment>
<dbReference type="EC" id="4.6.1.16" evidence="4"/>
<dbReference type="OrthoDB" id="406634at2759"/>
<dbReference type="SUPFAM" id="SSF51197">
    <property type="entry name" value="Clavaminate synthase-like"/>
    <property type="match status" value="1"/>
</dbReference>
<comment type="cofactor">
    <cofactor evidence="1">
        <name>Fe(2+)</name>
        <dbReference type="ChEBI" id="CHEBI:29033"/>
    </cofactor>
</comment>
<dbReference type="GO" id="GO:0046872">
    <property type="term" value="F:metal ion binding"/>
    <property type="evidence" value="ECO:0007669"/>
    <property type="project" value="UniProtKB-KW"/>
</dbReference>
<dbReference type="Pfam" id="PF02668">
    <property type="entry name" value="TauD"/>
    <property type="match status" value="1"/>
</dbReference>
<gene>
    <name evidence="12" type="ORF">L249_3727</name>
</gene>
<comment type="similarity">
    <text evidence="3">Belongs to the gamma-BBH/TMLD family.</text>
</comment>
<feature type="compositionally biased region" description="Polar residues" evidence="9">
    <location>
        <begin position="1"/>
        <end position="10"/>
    </location>
</feature>
<comment type="similarity">
    <text evidence="2">Belongs to the tRNA-intron endonuclease family.</text>
</comment>
<evidence type="ECO:0000256" key="5">
    <source>
        <dbReference type="ARBA" id="ARBA00022723"/>
    </source>
</evidence>
<organism evidence="12 13">
    <name type="scientific">Ophiocordyceps polyrhachis-furcata BCC 54312</name>
    <dbReference type="NCBI Taxonomy" id="1330021"/>
    <lineage>
        <taxon>Eukaryota</taxon>
        <taxon>Fungi</taxon>
        <taxon>Dikarya</taxon>
        <taxon>Ascomycota</taxon>
        <taxon>Pezizomycotina</taxon>
        <taxon>Sordariomycetes</taxon>
        <taxon>Hypocreomycetidae</taxon>
        <taxon>Hypocreales</taxon>
        <taxon>Ophiocordycipitaceae</taxon>
        <taxon>Ophiocordyceps</taxon>
    </lineage>
</organism>
<keyword evidence="13" id="KW-1185">Reference proteome</keyword>
<sequence length="1083" mass="121947">MAEVNGSSSGKGAWSQKRGPSVHQIYSRPAPLRTFPLPTFYPDNPLSLFHVASAWLSQLFSPPPAEPAVVHRGLWSEATSSVHVKDEKSMRALWEQGFYGKGNLSRSEPNWLKRERVRKGLQDVHVSELLTMQRRQERAQAKWERARLEQEAIHKTRMEEARQDAARRAESKGSPPTAPVGPLQLLSLPNSHVEMSPEIVPELVTEGKSFEEGLTSVKRQKSVRFSPRVQSTTFQLSDPPSPSQSPPEGCHSLARVTAPAVGGGEEPIVREHLQLTPEEAFFLSFGLGALVISEPGSDEALSTKQLLTRFRQYSYCPPRIGPDEPDLEADDGFLIHYVVYHHFRSLGWVPRAGIKFGVDWLLYARGPVFDHAEFGVIVVPSYSDVWWNRSDKEKTWAWLHGVVRVLSHVMKSLVLVYVEVPPTPRLEEALKMGIGEALALYKVREVTVKRWMTSSSTLVSNKTVQWCCSLPSSECTHLRNPADDPVPPAMVVAAVTRGCFWSRRGISSSIQHVVARTASGRFPSKPPTAFPQRIPPHLERFRYRLPVYNVDGELEPGGFVAVDDGGRDDARETMTRTRPRDSGPPRPLNSADRRAMIKALRSKKDDSASLIRETLDLFPAEREPKPEAEPLTDSRPVMTFAWSPERLYVEDEQRKLVRHVDASALRDNCACPSCRDESSGNKLFNSFDIPPDISIQHVRATDRGLWLTLANDTQGHGETTVCWDAVEVALRRRGSREGFFPRRPSIMGQTGVVFWDRRLLSGAVRAIGFDAYMSDDSAFWDAVIDLCRVGIVFLRGVPPDMNAVEAVATRIANLRDTFYGRVFDVRAGGGGDTAGNVAYSARALGLHQDLLYLDTPPMIQLLHCVENSCPGGDSLFSDAERIARLLWPFVRVSQRLAPLATRMVDYHYRGEDNRRQAAGPDRPHHHHYHQSRPVLSHDYLTGFTRVSWSPPFQAPSRLPDATLQPWIQAALFFEKLISDPEAVFRVRLQPGDCVLFDNRRVLHGRDGFDPSSGRRWLRGAYVAPDDFLSRATQMPPEQAHHYRGEDVWSSQMENQDLRHSAWWKDVSRMVLGFDPTVDERFVR</sequence>
<dbReference type="InterPro" id="IPR006676">
    <property type="entry name" value="tRNA_splic"/>
</dbReference>
<dbReference type="GO" id="GO:0000379">
    <property type="term" value="P:tRNA-type intron splice site recognition and cleavage"/>
    <property type="evidence" value="ECO:0007669"/>
    <property type="project" value="TreeGrafter"/>
</dbReference>
<evidence type="ECO:0000256" key="8">
    <source>
        <dbReference type="ARBA" id="ARBA00034031"/>
    </source>
</evidence>
<evidence type="ECO:0000256" key="1">
    <source>
        <dbReference type="ARBA" id="ARBA00001954"/>
    </source>
</evidence>
<feature type="compositionally biased region" description="Basic and acidic residues" evidence="9">
    <location>
        <begin position="564"/>
        <end position="583"/>
    </location>
</feature>
<dbReference type="GO" id="GO:0000213">
    <property type="term" value="F:tRNA-intron lyase activity"/>
    <property type="evidence" value="ECO:0007669"/>
    <property type="project" value="UniProtKB-EC"/>
</dbReference>
<feature type="domain" description="TauD/TfdA-like" evidence="11">
    <location>
        <begin position="767"/>
        <end position="1021"/>
    </location>
</feature>
<dbReference type="Gene3D" id="3.30.2020.30">
    <property type="match status" value="1"/>
</dbReference>
<dbReference type="InterPro" id="IPR036167">
    <property type="entry name" value="tRNA_intron_Endo_cat-like_sf"/>
</dbReference>
<dbReference type="CDD" id="cd22363">
    <property type="entry name" value="tRNA-intron_lyase_C"/>
    <property type="match status" value="1"/>
</dbReference>
<comment type="caution">
    <text evidence="12">The sequence shown here is derived from an EMBL/GenBank/DDBJ whole genome shotgun (WGS) entry which is preliminary data.</text>
</comment>
<dbReference type="Gene3D" id="3.40.1350.10">
    <property type="match status" value="1"/>
</dbReference>
<feature type="region of interest" description="Disordered" evidence="9">
    <location>
        <begin position="159"/>
        <end position="182"/>
    </location>
</feature>
<dbReference type="InterPro" id="IPR038492">
    <property type="entry name" value="GBBH-like_N_sf"/>
</dbReference>
<evidence type="ECO:0000256" key="9">
    <source>
        <dbReference type="SAM" id="MobiDB-lite"/>
    </source>
</evidence>
<dbReference type="PANTHER" id="PTHR21227:SF0">
    <property type="entry name" value="TRNA-SPLICING ENDONUCLEASE SUBUNIT SEN2"/>
    <property type="match status" value="1"/>
</dbReference>
<dbReference type="Gene3D" id="3.60.130.10">
    <property type="entry name" value="Clavaminate synthase-like"/>
    <property type="match status" value="1"/>
</dbReference>
<evidence type="ECO:0000256" key="3">
    <source>
        <dbReference type="ARBA" id="ARBA00008654"/>
    </source>
</evidence>
<dbReference type="AlphaFoldDB" id="A0A367L4P0"/>
<dbReference type="GO" id="GO:0003676">
    <property type="term" value="F:nucleic acid binding"/>
    <property type="evidence" value="ECO:0007669"/>
    <property type="project" value="InterPro"/>
</dbReference>
<evidence type="ECO:0000313" key="12">
    <source>
        <dbReference type="EMBL" id="RCI09389.1"/>
    </source>
</evidence>
<keyword evidence="6" id="KW-0560">Oxidoreductase</keyword>
<evidence type="ECO:0000256" key="7">
    <source>
        <dbReference type="ARBA" id="ARBA00023004"/>
    </source>
</evidence>
<dbReference type="GO" id="GO:0000214">
    <property type="term" value="C:tRNA-intron endonuclease complex"/>
    <property type="evidence" value="ECO:0007669"/>
    <property type="project" value="TreeGrafter"/>
</dbReference>
<dbReference type="Pfam" id="PF01974">
    <property type="entry name" value="tRNA_int_endo"/>
    <property type="match status" value="1"/>
</dbReference>
<evidence type="ECO:0000256" key="4">
    <source>
        <dbReference type="ARBA" id="ARBA00012573"/>
    </source>
</evidence>
<keyword evidence="5" id="KW-0479">Metal-binding</keyword>
<feature type="region of interest" description="Disordered" evidence="9">
    <location>
        <begin position="559"/>
        <end position="591"/>
    </location>
</feature>
<feature type="compositionally biased region" description="Basic and acidic residues" evidence="9">
    <location>
        <begin position="159"/>
        <end position="171"/>
    </location>
</feature>
<dbReference type="CDD" id="cd00250">
    <property type="entry name" value="CAS_like"/>
    <property type="match status" value="1"/>
</dbReference>
<dbReference type="GO" id="GO:0016491">
    <property type="term" value="F:oxidoreductase activity"/>
    <property type="evidence" value="ECO:0007669"/>
    <property type="project" value="UniProtKB-KW"/>
</dbReference>
<dbReference type="EMBL" id="LKCN02000015">
    <property type="protein sequence ID" value="RCI09389.1"/>
    <property type="molecule type" value="Genomic_DNA"/>
</dbReference>
<feature type="region of interest" description="Disordered" evidence="9">
    <location>
        <begin position="1"/>
        <end position="22"/>
    </location>
</feature>